<dbReference type="InterPro" id="IPR043502">
    <property type="entry name" value="DNA/RNA_pol_sf"/>
</dbReference>
<accession>A0A800MYD4</accession>
<dbReference type="GO" id="GO:0009432">
    <property type="term" value="P:SOS response"/>
    <property type="evidence" value="ECO:0007669"/>
    <property type="project" value="TreeGrafter"/>
</dbReference>
<dbReference type="PROSITE" id="PS50173">
    <property type="entry name" value="UMUC"/>
    <property type="match status" value="1"/>
</dbReference>
<evidence type="ECO:0000313" key="3">
    <source>
        <dbReference type="EMBL" id="KAF0824742.1"/>
    </source>
</evidence>
<dbReference type="InterPro" id="IPR053848">
    <property type="entry name" value="IMS_HHH_1"/>
</dbReference>
<protein>
    <submittedName>
        <fullName evidence="3">Putative UV-damage repair protein UvrX</fullName>
    </submittedName>
</protein>
<proteinExistence type="inferred from homology"/>
<dbReference type="AlphaFoldDB" id="A0A800MYD4"/>
<feature type="domain" description="UmuC" evidence="2">
    <location>
        <begin position="48"/>
        <end position="235"/>
    </location>
</feature>
<dbReference type="EMBL" id="VDEM01000011">
    <property type="protein sequence ID" value="KAF0824742.1"/>
    <property type="molecule type" value="Genomic_DNA"/>
</dbReference>
<dbReference type="Pfam" id="PF11799">
    <property type="entry name" value="IMS_C"/>
    <property type="match status" value="1"/>
</dbReference>
<dbReference type="GO" id="GO:0003684">
    <property type="term" value="F:damaged DNA binding"/>
    <property type="evidence" value="ECO:0007669"/>
    <property type="project" value="InterPro"/>
</dbReference>
<dbReference type="Pfam" id="PF00817">
    <property type="entry name" value="IMS"/>
    <property type="match status" value="1"/>
</dbReference>
<dbReference type="Gene3D" id="3.30.1490.100">
    <property type="entry name" value="DNA polymerase, Y-family, little finger domain"/>
    <property type="match status" value="1"/>
</dbReference>
<dbReference type="Gene3D" id="1.10.150.20">
    <property type="entry name" value="5' to 3' exonuclease, C-terminal subdomain"/>
    <property type="match status" value="1"/>
</dbReference>
<dbReference type="SUPFAM" id="SSF56672">
    <property type="entry name" value="DNA/RNA polymerases"/>
    <property type="match status" value="1"/>
</dbReference>
<dbReference type="InterPro" id="IPR017961">
    <property type="entry name" value="DNA_pol_Y-fam_little_finger"/>
</dbReference>
<dbReference type="GO" id="GO:0042276">
    <property type="term" value="P:error-prone translesion synthesis"/>
    <property type="evidence" value="ECO:0007669"/>
    <property type="project" value="TreeGrafter"/>
</dbReference>
<dbReference type="GO" id="GO:0003887">
    <property type="term" value="F:DNA-directed DNA polymerase activity"/>
    <property type="evidence" value="ECO:0007669"/>
    <property type="project" value="InterPro"/>
</dbReference>
<dbReference type="InterPro" id="IPR036775">
    <property type="entry name" value="DNA_pol_Y-fam_lit_finger_sf"/>
</dbReference>
<dbReference type="PANTHER" id="PTHR11076:SF35">
    <property type="entry name" value="DNA REPAIR PROTEIN HOMOLOG YOBH"/>
    <property type="match status" value="1"/>
</dbReference>
<dbReference type="CDD" id="cd01700">
    <property type="entry name" value="PolY_Pol_V_umuC"/>
    <property type="match status" value="1"/>
</dbReference>
<dbReference type="Gene3D" id="3.40.1170.60">
    <property type="match status" value="1"/>
</dbReference>
<reference evidence="3 4" key="1">
    <citation type="journal article" date="2020" name="G3 (Bethesda)">
        <title>Whole Genome Sequencing and Comparative Genomics of Two Nematicidal Bacillus Strains Reveals a Wide Range of Possible Virulence Factors.</title>
        <authorList>
            <person name="Susic N."/>
            <person name="Janezic S."/>
            <person name="Rupnik M."/>
            <person name="Geric Stare B."/>
        </authorList>
    </citation>
    <scope>NUCLEOTIDE SEQUENCE [LARGE SCALE GENOMIC DNA]</scope>
    <source>
        <strain evidence="3 4">I-1582</strain>
    </source>
</reference>
<dbReference type="InterPro" id="IPR001126">
    <property type="entry name" value="UmuC"/>
</dbReference>
<evidence type="ECO:0000256" key="1">
    <source>
        <dbReference type="ARBA" id="ARBA00010945"/>
    </source>
</evidence>
<comment type="caution">
    <text evidence="3">The sequence shown here is derived from an EMBL/GenBank/DDBJ whole genome shotgun (WGS) entry which is preliminary data.</text>
</comment>
<dbReference type="GO" id="GO:0006281">
    <property type="term" value="P:DNA repair"/>
    <property type="evidence" value="ECO:0007669"/>
    <property type="project" value="InterPro"/>
</dbReference>
<organism evidence="3 4">
    <name type="scientific">Cytobacillus firmus</name>
    <name type="common">Bacillus firmus</name>
    <dbReference type="NCBI Taxonomy" id="1399"/>
    <lineage>
        <taxon>Bacteria</taxon>
        <taxon>Bacillati</taxon>
        <taxon>Bacillota</taxon>
        <taxon>Bacilli</taxon>
        <taxon>Bacillales</taxon>
        <taxon>Bacillaceae</taxon>
        <taxon>Cytobacillus</taxon>
    </lineage>
</organism>
<dbReference type="GO" id="GO:0005829">
    <property type="term" value="C:cytosol"/>
    <property type="evidence" value="ECO:0007669"/>
    <property type="project" value="TreeGrafter"/>
</dbReference>
<dbReference type="Pfam" id="PF21999">
    <property type="entry name" value="IMS_HHH_1"/>
    <property type="match status" value="1"/>
</dbReference>
<dbReference type="SUPFAM" id="SSF100879">
    <property type="entry name" value="Lesion bypass DNA polymerase (Y-family), little finger domain"/>
    <property type="match status" value="1"/>
</dbReference>
<dbReference type="Proteomes" id="UP000465778">
    <property type="component" value="Unassembled WGS sequence"/>
</dbReference>
<dbReference type="InterPro" id="IPR050116">
    <property type="entry name" value="DNA_polymerase-Y"/>
</dbReference>
<dbReference type="PANTHER" id="PTHR11076">
    <property type="entry name" value="DNA REPAIR POLYMERASE UMUC / TRANSFERASE FAMILY MEMBER"/>
    <property type="match status" value="1"/>
</dbReference>
<evidence type="ECO:0000259" key="2">
    <source>
        <dbReference type="PROSITE" id="PS50173"/>
    </source>
</evidence>
<gene>
    <name evidence="3" type="ORF">KIS1582_1505</name>
</gene>
<evidence type="ECO:0000313" key="4">
    <source>
        <dbReference type="Proteomes" id="UP000465778"/>
    </source>
</evidence>
<dbReference type="InterPro" id="IPR043128">
    <property type="entry name" value="Rev_trsase/Diguanyl_cyclase"/>
</dbReference>
<name>A0A800MYD4_CYTFI</name>
<comment type="similarity">
    <text evidence="1">Belongs to the DNA polymerase type-Y family.</text>
</comment>
<sequence>MDVLVIYNFFYWVQGGYAAWKLAAPYAFFLKEDVEVMIDYSSMPNNQILCVDMKSFYASCSAVMLGLDPLDCYLVIAGNVERKGSVVLAASPRMKKEFGIKTGSRLFEVPHDPRIRVEEPKMATYLRISTEITRVFNRYVPKEAIHTYSVDESFIKVDGAVHLWGDAQTIAWKIKDDIEREFQLPCAIGIGPNLLMSKLCLDLEAKKKGVAQWTYGDVKTKLWNVSPLREMWGIGRRVEKTLNGMGIFTVGQLARYDLAKLEKKFGIMGNQLYHHAWGIDLSEIGAPIMAGQISFGKSQILLRDYKEEKEIKHVVLEMCEEVARRARSHRKAGRTISFGLGYSQDEFGGGFYRSRTVDQPTNITMDLYRVCLELFDENYEGKTVRQISISLGNITDDCEMQLSLFDLDGWKKRELGYTVDRIRSKFGGGALLRAVSYTGAGTAKHRATLVGGHKM</sequence>
<dbReference type="Gene3D" id="3.30.70.270">
    <property type="match status" value="1"/>
</dbReference>